<feature type="compositionally biased region" description="Basic and acidic residues" evidence="1">
    <location>
        <begin position="173"/>
        <end position="193"/>
    </location>
</feature>
<evidence type="ECO:0000313" key="3">
    <source>
        <dbReference type="EMBL" id="MBY23405.1"/>
    </source>
</evidence>
<evidence type="ECO:0008006" key="4">
    <source>
        <dbReference type="Google" id="ProtNLM"/>
    </source>
</evidence>
<proteinExistence type="predicted"/>
<sequence>MKVLFNLTISAVVAIVVVVSSVNAKNVPLNPISDNQPRQVKPSAKQLSNISLPIAHIDVEVRSTTMASIANNITLVTSPSKNTTKVMSSGNTTTEMSKSNNITTIKFVEEKVKPTAAYTKTIEKITLVPSTTIASVETVTENKASANQTSTESVELSTRNIITGKIFTQPSKCKSDEIEDAEKNCRPTEPNLK</sequence>
<dbReference type="EMBL" id="GGMR01010786">
    <property type="protein sequence ID" value="MBY23405.1"/>
    <property type="molecule type" value="Transcribed_RNA"/>
</dbReference>
<feature type="signal peptide" evidence="2">
    <location>
        <begin position="1"/>
        <end position="24"/>
    </location>
</feature>
<gene>
    <name evidence="3" type="ORF">g.20555</name>
</gene>
<evidence type="ECO:0000256" key="1">
    <source>
        <dbReference type="SAM" id="MobiDB-lite"/>
    </source>
</evidence>
<keyword evidence="2" id="KW-0732">Signal</keyword>
<feature type="region of interest" description="Disordered" evidence="1">
    <location>
        <begin position="172"/>
        <end position="193"/>
    </location>
</feature>
<reference evidence="3" key="1">
    <citation type="submission" date="2018-04" db="EMBL/GenBank/DDBJ databases">
        <title>Transcriptome of Schizaphis graminum biotype I.</title>
        <authorList>
            <person name="Scully E.D."/>
            <person name="Geib S.M."/>
            <person name="Palmer N.A."/>
            <person name="Koch K."/>
            <person name="Bradshaw J."/>
            <person name="Heng-Moss T."/>
            <person name="Sarath G."/>
        </authorList>
    </citation>
    <scope>NUCLEOTIDE SEQUENCE</scope>
</reference>
<accession>A0A2S2P1X2</accession>
<evidence type="ECO:0000256" key="2">
    <source>
        <dbReference type="SAM" id="SignalP"/>
    </source>
</evidence>
<protein>
    <recommendedName>
        <fullName evidence="4">Zonadhesin</fullName>
    </recommendedName>
</protein>
<name>A0A2S2P1X2_SCHGA</name>
<dbReference type="AlphaFoldDB" id="A0A2S2P1X2"/>
<feature type="chain" id="PRO_5015571228" description="Zonadhesin" evidence="2">
    <location>
        <begin position="25"/>
        <end position="193"/>
    </location>
</feature>
<organism evidence="3">
    <name type="scientific">Schizaphis graminum</name>
    <name type="common">Green bug aphid</name>
    <dbReference type="NCBI Taxonomy" id="13262"/>
    <lineage>
        <taxon>Eukaryota</taxon>
        <taxon>Metazoa</taxon>
        <taxon>Ecdysozoa</taxon>
        <taxon>Arthropoda</taxon>
        <taxon>Hexapoda</taxon>
        <taxon>Insecta</taxon>
        <taxon>Pterygota</taxon>
        <taxon>Neoptera</taxon>
        <taxon>Paraneoptera</taxon>
        <taxon>Hemiptera</taxon>
        <taxon>Sternorrhyncha</taxon>
        <taxon>Aphidomorpha</taxon>
        <taxon>Aphidoidea</taxon>
        <taxon>Aphididae</taxon>
        <taxon>Aphidini</taxon>
        <taxon>Schizaphis</taxon>
    </lineage>
</organism>